<evidence type="ECO:0000313" key="1">
    <source>
        <dbReference type="EMBL" id="CAK0860681.1"/>
    </source>
</evidence>
<dbReference type="EMBL" id="CAUYUJ010016002">
    <property type="protein sequence ID" value="CAK0860681.1"/>
    <property type="molecule type" value="Genomic_DNA"/>
</dbReference>
<name>A0ABN9UNB9_9DINO</name>
<protein>
    <submittedName>
        <fullName evidence="1">Uncharacterized protein</fullName>
    </submittedName>
</protein>
<keyword evidence="2" id="KW-1185">Reference proteome</keyword>
<gene>
    <name evidence="1" type="ORF">PCOR1329_LOCUS49576</name>
</gene>
<proteinExistence type="predicted"/>
<comment type="caution">
    <text evidence="1">The sequence shown here is derived from an EMBL/GenBank/DDBJ whole genome shotgun (WGS) entry which is preliminary data.</text>
</comment>
<dbReference type="Proteomes" id="UP001189429">
    <property type="component" value="Unassembled WGS sequence"/>
</dbReference>
<accession>A0ABN9UNB9</accession>
<reference evidence="1" key="1">
    <citation type="submission" date="2023-10" db="EMBL/GenBank/DDBJ databases">
        <authorList>
            <person name="Chen Y."/>
            <person name="Shah S."/>
            <person name="Dougan E. K."/>
            <person name="Thang M."/>
            <person name="Chan C."/>
        </authorList>
    </citation>
    <scope>NUCLEOTIDE SEQUENCE [LARGE SCALE GENOMIC DNA]</scope>
</reference>
<evidence type="ECO:0000313" key="2">
    <source>
        <dbReference type="Proteomes" id="UP001189429"/>
    </source>
</evidence>
<organism evidence="1 2">
    <name type="scientific">Prorocentrum cordatum</name>
    <dbReference type="NCBI Taxonomy" id="2364126"/>
    <lineage>
        <taxon>Eukaryota</taxon>
        <taxon>Sar</taxon>
        <taxon>Alveolata</taxon>
        <taxon>Dinophyceae</taxon>
        <taxon>Prorocentrales</taxon>
        <taxon>Prorocentraceae</taxon>
        <taxon>Prorocentrum</taxon>
    </lineage>
</organism>
<sequence length="104" mass="12152">MATTFKIACDPVAKRCDIHVEYQAFLLRARVIGGNSRWRMLKGGMQSYLWALTSRRPQIRTEITFKAVKWAMVQNYSPKFEVFTNLQKGQTSHQWKPFLRAQVS</sequence>